<feature type="transmembrane region" description="Helical" evidence="1">
    <location>
        <begin position="387"/>
        <end position="405"/>
    </location>
</feature>
<keyword evidence="1" id="KW-1133">Transmembrane helix</keyword>
<proteinExistence type="predicted"/>
<dbReference type="EMBL" id="GDID01006614">
    <property type="protein sequence ID" value="JAP89992.1"/>
    <property type="molecule type" value="Transcribed_RNA"/>
</dbReference>
<evidence type="ECO:0000313" key="2">
    <source>
        <dbReference type="EMBL" id="JAP89992.1"/>
    </source>
</evidence>
<feature type="transmembrane region" description="Helical" evidence="1">
    <location>
        <begin position="282"/>
        <end position="299"/>
    </location>
</feature>
<keyword evidence="1" id="KW-0472">Membrane</keyword>
<feature type="non-terminal residue" evidence="2">
    <location>
        <position position="1"/>
    </location>
</feature>
<gene>
    <name evidence="2" type="ORF">TPC1_30513</name>
</gene>
<feature type="non-terminal residue" evidence="2">
    <location>
        <position position="584"/>
    </location>
</feature>
<evidence type="ECO:0000256" key="1">
    <source>
        <dbReference type="SAM" id="Phobius"/>
    </source>
</evidence>
<organism evidence="2">
    <name type="scientific">Trepomonas sp. PC1</name>
    <dbReference type="NCBI Taxonomy" id="1076344"/>
    <lineage>
        <taxon>Eukaryota</taxon>
        <taxon>Metamonada</taxon>
        <taxon>Diplomonadida</taxon>
        <taxon>Hexamitidae</taxon>
        <taxon>Hexamitinae</taxon>
        <taxon>Trepomonas</taxon>
    </lineage>
</organism>
<protein>
    <recommendedName>
        <fullName evidence="3">Transmembrane protein</fullName>
    </recommendedName>
</protein>
<dbReference type="AlphaFoldDB" id="A0A146JZ63"/>
<keyword evidence="1" id="KW-0812">Transmembrane</keyword>
<name>A0A146JZ63_9EUKA</name>
<evidence type="ECO:0008006" key="3">
    <source>
        <dbReference type="Google" id="ProtNLM"/>
    </source>
</evidence>
<reference evidence="2" key="1">
    <citation type="submission" date="2015-07" db="EMBL/GenBank/DDBJ databases">
        <title>Adaptation to a free-living lifestyle via gene acquisitions in the diplomonad Trepomonas sp. PC1.</title>
        <authorList>
            <person name="Xu F."/>
            <person name="Jerlstrom-Hultqvist J."/>
            <person name="Kolisko M."/>
            <person name="Simpson A.G.B."/>
            <person name="Roger A.J."/>
            <person name="Svard S.G."/>
            <person name="Andersson J.O."/>
        </authorList>
    </citation>
    <scope>NUCLEOTIDE SEQUENCE</scope>
    <source>
        <strain evidence="2">PC1</strain>
    </source>
</reference>
<feature type="transmembrane region" description="Helical" evidence="1">
    <location>
        <begin position="29"/>
        <end position="49"/>
    </location>
</feature>
<accession>A0A146JZ63</accession>
<sequence>EKQQQNDEKQDIKQQKLKISKIQKWCTNFYPFILLLLISMTALIITQYVKKTESQSNLIVTEIQSSISQQLYLQQQMSSSLYLTNQKTNFNQSENPDYIQKQMDNYFVMNDLILQNYITVQQLKTKIPNADLIYNYELKNGIFLKNINEIMNGDPSFKCPNLAFFDANLVNNEKFDTFQKSGFKNIESSIFDWFTYNFTVSQGRNFVQNTVLEAILYMESNISCYNNQLIAYLKSNDSSDVKFKSFQNKVTQLILHYQYVFLPQFEIIIQDILNDTESGIQILQILLIFTILFIASWVLQNLITQLLKPQIIAHIDQASIIQRISQLSISQLQQIVDIYRKTIKRFKKQRYDKNQIENTQKSQIISDQLAQYFIKIQRLLIKSKNNWFSILTFVGGILFAISLFIRNEAMPYPYTRSNLNIINHVDIANSVPQGFVPINQTSKYTKLLIDQYINSDVQNLHPLQALLLNALDWIDLFSNYTVNKSQLENFYKIPFPNMAILNNEMSKKDHLSAEQKQLFNYYSNFIQFRICEIIAHVNISKSIYDEIWSRNIMFTIKNSCQLSEANFTNLEEINNNVIEMLKTQ</sequence>